<evidence type="ECO:0000313" key="11">
    <source>
        <dbReference type="EMBL" id="RKP24365.1"/>
    </source>
</evidence>
<dbReference type="Pfam" id="PF01105">
    <property type="entry name" value="EMP24_GP25L"/>
    <property type="match status" value="1"/>
</dbReference>
<name>A0A4P9YWX8_9FUNG</name>
<evidence type="ECO:0000313" key="12">
    <source>
        <dbReference type="Proteomes" id="UP000278143"/>
    </source>
</evidence>
<evidence type="ECO:0000256" key="8">
    <source>
        <dbReference type="SAM" id="Phobius"/>
    </source>
</evidence>
<feature type="signal peptide" evidence="9">
    <location>
        <begin position="1"/>
        <end position="22"/>
    </location>
</feature>
<dbReference type="SMART" id="SM01190">
    <property type="entry name" value="EMP24_GP25L"/>
    <property type="match status" value="1"/>
</dbReference>
<reference evidence="12" key="1">
    <citation type="journal article" date="2018" name="Nat. Microbiol.">
        <title>Leveraging single-cell genomics to expand the fungal tree of life.</title>
        <authorList>
            <person name="Ahrendt S.R."/>
            <person name="Quandt C.A."/>
            <person name="Ciobanu D."/>
            <person name="Clum A."/>
            <person name="Salamov A."/>
            <person name="Andreopoulos B."/>
            <person name="Cheng J.F."/>
            <person name="Woyke T."/>
            <person name="Pelin A."/>
            <person name="Henrissat B."/>
            <person name="Reynolds N.K."/>
            <person name="Benny G.L."/>
            <person name="Smith M.E."/>
            <person name="James T.Y."/>
            <person name="Grigoriev I.V."/>
        </authorList>
    </citation>
    <scope>NUCLEOTIDE SEQUENCE [LARGE SCALE GENOMIC DNA]</scope>
    <source>
        <strain evidence="12">Benny S71-1</strain>
    </source>
</reference>
<proteinExistence type="inferred from homology"/>
<evidence type="ECO:0000256" key="1">
    <source>
        <dbReference type="ARBA" id="ARBA00004479"/>
    </source>
</evidence>
<dbReference type="InterPro" id="IPR009038">
    <property type="entry name" value="GOLD_dom"/>
</dbReference>
<comment type="subcellular location">
    <subcellularLocation>
        <location evidence="1 7">Membrane</location>
        <topology evidence="1 7">Single-pass type I membrane protein</topology>
    </subcellularLocation>
</comment>
<keyword evidence="5 8" id="KW-1133">Transmembrane helix</keyword>
<dbReference type="AlphaFoldDB" id="A0A4P9YWX8"/>
<evidence type="ECO:0000256" key="7">
    <source>
        <dbReference type="RuleBase" id="RU003827"/>
    </source>
</evidence>
<evidence type="ECO:0000256" key="9">
    <source>
        <dbReference type="SAM" id="SignalP"/>
    </source>
</evidence>
<feature type="transmembrane region" description="Helical" evidence="8">
    <location>
        <begin position="183"/>
        <end position="203"/>
    </location>
</feature>
<keyword evidence="12" id="KW-1185">Reference proteome</keyword>
<evidence type="ECO:0000259" key="10">
    <source>
        <dbReference type="PROSITE" id="PS50866"/>
    </source>
</evidence>
<accession>A0A4P9YWX8</accession>
<evidence type="ECO:0000256" key="6">
    <source>
        <dbReference type="ARBA" id="ARBA00023136"/>
    </source>
</evidence>
<evidence type="ECO:0000256" key="5">
    <source>
        <dbReference type="ARBA" id="ARBA00022989"/>
    </source>
</evidence>
<protein>
    <submittedName>
        <fullName evidence="11">Emp24/gp25L/p24 family/GOLD-domain-containing protein</fullName>
    </submittedName>
</protein>
<organism evidence="11 12">
    <name type="scientific">Syncephalis pseudoplumigaleata</name>
    <dbReference type="NCBI Taxonomy" id="1712513"/>
    <lineage>
        <taxon>Eukaryota</taxon>
        <taxon>Fungi</taxon>
        <taxon>Fungi incertae sedis</taxon>
        <taxon>Zoopagomycota</taxon>
        <taxon>Zoopagomycotina</taxon>
        <taxon>Zoopagomycetes</taxon>
        <taxon>Zoopagales</taxon>
        <taxon>Piptocephalidaceae</taxon>
        <taxon>Syncephalis</taxon>
    </lineage>
</organism>
<dbReference type="OrthoDB" id="759142at2759"/>
<sequence>MLGSIAARVFVALTCWAVFASALKFNMAAVPYAAGKKKCFTQWVPQNTLVMLNLNASPGAHMRVDVEVFDTTVHRNEYARKKDIAETKIAFTTHEFADISVCIMNHLAQGPEFFRRIEMHLDVGADTVDYEMMAKREKLKPMEIELRRLEKMVDEIVDDVEYLKRREARMRDTNESTNERVQWFNILSILALIGLGLWQLVYLRQFFHSKKLI</sequence>
<comment type="similarity">
    <text evidence="2 7">Belongs to the EMP24/GP25L family.</text>
</comment>
<dbReference type="InterPro" id="IPR015720">
    <property type="entry name" value="Emp24-like"/>
</dbReference>
<gene>
    <name evidence="11" type="ORF">SYNPS1DRAFT_17320</name>
</gene>
<dbReference type="PROSITE" id="PS50866">
    <property type="entry name" value="GOLD"/>
    <property type="match status" value="1"/>
</dbReference>
<keyword evidence="6 8" id="KW-0472">Membrane</keyword>
<keyword evidence="4 9" id="KW-0732">Signal</keyword>
<evidence type="ECO:0000256" key="3">
    <source>
        <dbReference type="ARBA" id="ARBA00022692"/>
    </source>
</evidence>
<dbReference type="GO" id="GO:0016020">
    <property type="term" value="C:membrane"/>
    <property type="evidence" value="ECO:0007669"/>
    <property type="project" value="UniProtKB-SubCell"/>
</dbReference>
<evidence type="ECO:0000256" key="2">
    <source>
        <dbReference type="ARBA" id="ARBA00007104"/>
    </source>
</evidence>
<dbReference type="PANTHER" id="PTHR22811">
    <property type="entry name" value="TRANSMEMBRANE EMP24 DOMAIN-CONTAINING PROTEIN"/>
    <property type="match status" value="1"/>
</dbReference>
<keyword evidence="3 7" id="KW-0812">Transmembrane</keyword>
<dbReference type="EMBL" id="KZ990267">
    <property type="protein sequence ID" value="RKP24365.1"/>
    <property type="molecule type" value="Genomic_DNA"/>
</dbReference>
<feature type="chain" id="PRO_5040107235" evidence="9">
    <location>
        <begin position="23"/>
        <end position="213"/>
    </location>
</feature>
<dbReference type="Proteomes" id="UP000278143">
    <property type="component" value="Unassembled WGS sequence"/>
</dbReference>
<feature type="domain" description="GOLD" evidence="10">
    <location>
        <begin position="37"/>
        <end position="123"/>
    </location>
</feature>
<evidence type="ECO:0000256" key="4">
    <source>
        <dbReference type="ARBA" id="ARBA00022729"/>
    </source>
</evidence>